<accession>A0A5E4N879</accession>
<name>A0A5E4N879_9HEMI</name>
<dbReference type="InterPro" id="IPR006578">
    <property type="entry name" value="MADF-dom"/>
</dbReference>
<reference evidence="2 3" key="1">
    <citation type="submission" date="2019-08" db="EMBL/GenBank/DDBJ databases">
        <authorList>
            <person name="Alioto T."/>
            <person name="Alioto T."/>
            <person name="Gomez Garrido J."/>
        </authorList>
    </citation>
    <scope>NUCLEOTIDE SEQUENCE [LARGE SCALE GENOMIC DNA]</scope>
</reference>
<dbReference type="AlphaFoldDB" id="A0A5E4N879"/>
<dbReference type="EMBL" id="CABPRJ010001493">
    <property type="protein sequence ID" value="VVC38706.1"/>
    <property type="molecule type" value="Genomic_DNA"/>
</dbReference>
<protein>
    <submittedName>
        <fullName evidence="2">MADF domain</fullName>
    </submittedName>
</protein>
<dbReference type="OrthoDB" id="6416242at2759"/>
<keyword evidence="3" id="KW-1185">Reference proteome</keyword>
<gene>
    <name evidence="2" type="ORF">CINCED_3A004826</name>
</gene>
<dbReference type="Proteomes" id="UP000325440">
    <property type="component" value="Unassembled WGS sequence"/>
</dbReference>
<evidence type="ECO:0000313" key="3">
    <source>
        <dbReference type="Proteomes" id="UP000325440"/>
    </source>
</evidence>
<evidence type="ECO:0000313" key="2">
    <source>
        <dbReference type="EMBL" id="VVC38706.1"/>
    </source>
</evidence>
<proteinExistence type="predicted"/>
<feature type="domain" description="MADF" evidence="1">
    <location>
        <begin position="5"/>
        <end position="50"/>
    </location>
</feature>
<evidence type="ECO:0000259" key="1">
    <source>
        <dbReference type="Pfam" id="PF10545"/>
    </source>
</evidence>
<organism evidence="2 3">
    <name type="scientific">Cinara cedri</name>
    <dbReference type="NCBI Taxonomy" id="506608"/>
    <lineage>
        <taxon>Eukaryota</taxon>
        <taxon>Metazoa</taxon>
        <taxon>Ecdysozoa</taxon>
        <taxon>Arthropoda</taxon>
        <taxon>Hexapoda</taxon>
        <taxon>Insecta</taxon>
        <taxon>Pterygota</taxon>
        <taxon>Neoptera</taxon>
        <taxon>Paraneoptera</taxon>
        <taxon>Hemiptera</taxon>
        <taxon>Sternorrhyncha</taxon>
        <taxon>Aphidomorpha</taxon>
        <taxon>Aphidoidea</taxon>
        <taxon>Aphididae</taxon>
        <taxon>Lachninae</taxon>
        <taxon>Cinara</taxon>
    </lineage>
</organism>
<sequence length="117" mass="13597">MDEQLIEKVREHEFLYNHISHDYRDQHIQHTAWEEIVKELQISVNLNAVKLLLAVELTLYWVQTHCLQCYMLCKQHDASTILSINSGCTSKGPQKHLQLAAKIPKAFSTTRLARDNL</sequence>
<dbReference type="Pfam" id="PF10545">
    <property type="entry name" value="MADF_DNA_bdg"/>
    <property type="match status" value="1"/>
</dbReference>